<dbReference type="GO" id="GO:0003677">
    <property type="term" value="F:DNA binding"/>
    <property type="evidence" value="ECO:0007669"/>
    <property type="project" value="UniProtKB-KW"/>
</dbReference>
<dbReference type="KEGG" id="suam:BOO69_08150"/>
<dbReference type="STRING" id="1917485.BOO69_08150"/>
<dbReference type="InterPro" id="IPR002104">
    <property type="entry name" value="Integrase_catalytic"/>
</dbReference>
<dbReference type="Gene3D" id="1.10.150.130">
    <property type="match status" value="1"/>
</dbReference>
<keyword evidence="2" id="KW-0233">DNA recombination</keyword>
<keyword evidence="5" id="KW-1185">Reference proteome</keyword>
<dbReference type="InterPro" id="IPR010998">
    <property type="entry name" value="Integrase_recombinase_N"/>
</dbReference>
<evidence type="ECO:0000259" key="3">
    <source>
        <dbReference type="PROSITE" id="PS51898"/>
    </source>
</evidence>
<dbReference type="InterPro" id="IPR011010">
    <property type="entry name" value="DNA_brk_join_enz"/>
</dbReference>
<dbReference type="GO" id="GO:0015074">
    <property type="term" value="P:DNA integration"/>
    <property type="evidence" value="ECO:0007669"/>
    <property type="project" value="InterPro"/>
</dbReference>
<dbReference type="Pfam" id="PF00589">
    <property type="entry name" value="Phage_integrase"/>
    <property type="match status" value="1"/>
</dbReference>
<dbReference type="SUPFAM" id="SSF56349">
    <property type="entry name" value="DNA breaking-rejoining enzymes"/>
    <property type="match status" value="1"/>
</dbReference>
<dbReference type="Proteomes" id="UP000181897">
    <property type="component" value="Chromosome"/>
</dbReference>
<name>A0A1J0WGD1_9RHOB</name>
<reference evidence="4 5" key="1">
    <citation type="submission" date="2016-11" db="EMBL/GenBank/DDBJ databases">
        <title>Complete genome sequence of Sulfitobacter sp. AM1-D1, a toxic bacteria associated with marine dinoflagellate Alexandrium minutum in East China Sea.</title>
        <authorList>
            <person name="Yang Q."/>
            <person name="Zhang X."/>
            <person name="Tian X."/>
        </authorList>
    </citation>
    <scope>NUCLEOTIDE SEQUENCE [LARGE SCALE GENOMIC DNA]</scope>
    <source>
        <strain evidence="4 5">AM1-D1</strain>
    </source>
</reference>
<proteinExistence type="predicted"/>
<evidence type="ECO:0000313" key="4">
    <source>
        <dbReference type="EMBL" id="APE43389.1"/>
    </source>
</evidence>
<sequence length="325" mass="36263">MPDTPKNDPVFLKKYAELLAAHDGSKPHPAVRHRTGTLGAGIRAYLASDVFMSLAPTTRALWRRALEDIEARYGAALFDDLQTRHIRKDLSRLNAHPANTRRKIWRGLCRWAEDAGLIEEDPARAVRRRATPKTDGRVAWTRDDVAKFRAHWPHDTHQRLAFELMHRTCAAIGDAGRLGPGMIKDGWLTYRRQKSGSEATCPFNVPGPAWFEADDHLRRCLDQHPRHMTFLVTGRGAPRSPKAAAQWFSRACTAAGLDADKTAHGIRKHRAAVFKENGATDAQRMAILGHETASEAARYSKSADLRRIISGTESSHSDSQSSQKS</sequence>
<feature type="domain" description="Tyr recombinase" evidence="3">
    <location>
        <begin position="135"/>
        <end position="313"/>
    </location>
</feature>
<evidence type="ECO:0000256" key="2">
    <source>
        <dbReference type="ARBA" id="ARBA00023172"/>
    </source>
</evidence>
<dbReference type="PROSITE" id="PS51898">
    <property type="entry name" value="TYR_RECOMBINASE"/>
    <property type="match status" value="1"/>
</dbReference>
<dbReference type="AlphaFoldDB" id="A0A1J0WGD1"/>
<protein>
    <recommendedName>
        <fullName evidence="3">Tyr recombinase domain-containing protein</fullName>
    </recommendedName>
</protein>
<dbReference type="InterPro" id="IPR013762">
    <property type="entry name" value="Integrase-like_cat_sf"/>
</dbReference>
<dbReference type="Gene3D" id="1.10.443.10">
    <property type="entry name" value="Intergrase catalytic core"/>
    <property type="match status" value="1"/>
</dbReference>
<evidence type="ECO:0000256" key="1">
    <source>
        <dbReference type="ARBA" id="ARBA00023125"/>
    </source>
</evidence>
<gene>
    <name evidence="4" type="ORF">BOO69_08150</name>
</gene>
<dbReference type="EMBL" id="CP018076">
    <property type="protein sequence ID" value="APE43389.1"/>
    <property type="molecule type" value="Genomic_DNA"/>
</dbReference>
<evidence type="ECO:0000313" key="5">
    <source>
        <dbReference type="Proteomes" id="UP000181897"/>
    </source>
</evidence>
<accession>A0A1J0WGD1</accession>
<keyword evidence="1" id="KW-0238">DNA-binding</keyword>
<dbReference type="GO" id="GO:0006310">
    <property type="term" value="P:DNA recombination"/>
    <property type="evidence" value="ECO:0007669"/>
    <property type="project" value="UniProtKB-KW"/>
</dbReference>
<organism evidence="4 5">
    <name type="scientific">Sulfitobacter alexandrii</name>
    <dbReference type="NCBI Taxonomy" id="1917485"/>
    <lineage>
        <taxon>Bacteria</taxon>
        <taxon>Pseudomonadati</taxon>
        <taxon>Pseudomonadota</taxon>
        <taxon>Alphaproteobacteria</taxon>
        <taxon>Rhodobacterales</taxon>
        <taxon>Roseobacteraceae</taxon>
        <taxon>Sulfitobacter</taxon>
    </lineage>
</organism>